<dbReference type="RefSeq" id="WP_176353087.1">
    <property type="nucleotide sequence ID" value="NZ_JABWDU010000002.1"/>
</dbReference>
<organism evidence="3 4">
    <name type="scientific">Ensifer oleiphilus</name>
    <dbReference type="NCBI Taxonomy" id="2742698"/>
    <lineage>
        <taxon>Bacteria</taxon>
        <taxon>Pseudomonadati</taxon>
        <taxon>Pseudomonadota</taxon>
        <taxon>Alphaproteobacteria</taxon>
        <taxon>Hyphomicrobiales</taxon>
        <taxon>Rhizobiaceae</taxon>
        <taxon>Sinorhizobium/Ensifer group</taxon>
        <taxon>Ensifer</taxon>
    </lineage>
</organism>
<reference evidence="3 4" key="1">
    <citation type="submission" date="2020-06" db="EMBL/GenBank/DDBJ databases">
        <authorList>
            <person name="Grouzdev D.S."/>
        </authorList>
    </citation>
    <scope>NUCLEOTIDE SEQUENCE [LARGE SCALE GENOMIC DNA]</scope>
    <source>
        <strain evidence="3 4">HO-A22</strain>
    </source>
</reference>
<dbReference type="AlphaFoldDB" id="A0A7Y6Q5W0"/>
<dbReference type="GO" id="GO:0016791">
    <property type="term" value="F:phosphatase activity"/>
    <property type="evidence" value="ECO:0007669"/>
    <property type="project" value="TreeGrafter"/>
</dbReference>
<feature type="domain" description="Calcineurin-like phosphoesterase" evidence="2">
    <location>
        <begin position="2"/>
        <end position="178"/>
    </location>
</feature>
<dbReference type="PANTHER" id="PTHR42850">
    <property type="entry name" value="METALLOPHOSPHOESTERASE"/>
    <property type="match status" value="1"/>
</dbReference>
<comment type="caution">
    <text evidence="3">The sequence shown here is derived from an EMBL/GenBank/DDBJ whole genome shotgun (WGS) entry which is preliminary data.</text>
</comment>
<proteinExistence type="inferred from homology"/>
<comment type="similarity">
    <text evidence="1">Belongs to the metallophosphoesterase superfamily. YfcE family.</text>
</comment>
<evidence type="ECO:0000256" key="1">
    <source>
        <dbReference type="ARBA" id="ARBA00008950"/>
    </source>
</evidence>
<dbReference type="Gene3D" id="3.60.21.10">
    <property type="match status" value="1"/>
</dbReference>
<dbReference type="InterPro" id="IPR029052">
    <property type="entry name" value="Metallo-depent_PP-like"/>
</dbReference>
<name>A0A7Y6Q5W0_9HYPH</name>
<dbReference type="GO" id="GO:0005737">
    <property type="term" value="C:cytoplasm"/>
    <property type="evidence" value="ECO:0007669"/>
    <property type="project" value="TreeGrafter"/>
</dbReference>
<dbReference type="Pfam" id="PF12850">
    <property type="entry name" value="Metallophos_2"/>
    <property type="match status" value="1"/>
</dbReference>
<evidence type="ECO:0000259" key="2">
    <source>
        <dbReference type="Pfam" id="PF12850"/>
    </source>
</evidence>
<sequence>MIAVISDIHGNLPALEAVLARIDELACSTIISLGDVVGYYAQPGDCIEVLKARGIPNIMGNHDYYIVSGEGCPRSRMVNDIIEYQRGIISPEQRAWLGKSKSYLVDGSNYFVHGSWQDPIDEYLYKISPAHFPQGAERLFAGHTHVQVRLEIDGKVFCNPGSVGQPRDGDPRAAFATLSANGIELHRIEYDIDRTARHMQRAGFPSRFSENLYIGAQIGGRIDKIVAADAASD</sequence>
<dbReference type="SUPFAM" id="SSF56300">
    <property type="entry name" value="Metallo-dependent phosphatases"/>
    <property type="match status" value="1"/>
</dbReference>
<dbReference type="InterPro" id="IPR024654">
    <property type="entry name" value="Calcineurin-like_PHP_lpxH"/>
</dbReference>
<protein>
    <submittedName>
        <fullName evidence="3">Metallophosphoesterase family protein</fullName>
    </submittedName>
</protein>
<dbReference type="EMBL" id="JABWDU010000002">
    <property type="protein sequence ID" value="NVD39576.1"/>
    <property type="molecule type" value="Genomic_DNA"/>
</dbReference>
<evidence type="ECO:0000313" key="4">
    <source>
        <dbReference type="Proteomes" id="UP000520198"/>
    </source>
</evidence>
<dbReference type="PIRSF" id="PIRSF000883">
    <property type="entry name" value="Pesterase_MJ0912"/>
    <property type="match status" value="1"/>
</dbReference>
<dbReference type="InterPro" id="IPR050126">
    <property type="entry name" value="Ap4A_hydrolase"/>
</dbReference>
<gene>
    <name evidence="3" type="ORF">HT585_11965</name>
</gene>
<dbReference type="InterPro" id="IPR011152">
    <property type="entry name" value="Pesterase_MJ0912"/>
</dbReference>
<keyword evidence="4" id="KW-1185">Reference proteome</keyword>
<evidence type="ECO:0000313" key="3">
    <source>
        <dbReference type="EMBL" id="NVD39576.1"/>
    </source>
</evidence>
<dbReference type="PANTHER" id="PTHR42850:SF2">
    <property type="entry name" value="BLL5683 PROTEIN"/>
    <property type="match status" value="1"/>
</dbReference>
<dbReference type="Proteomes" id="UP000520198">
    <property type="component" value="Unassembled WGS sequence"/>
</dbReference>
<accession>A0A7Y6Q5W0</accession>